<accession>A0A1I7UB12</accession>
<reference evidence="3" key="1">
    <citation type="submission" date="2016-11" db="UniProtKB">
        <authorList>
            <consortium name="WormBaseParasite"/>
        </authorList>
    </citation>
    <scope>IDENTIFICATION</scope>
</reference>
<dbReference type="AlphaFoldDB" id="A0A1I7UB12"/>
<dbReference type="WBParaSite" id="Csp11.Scaffold629.g7525.t1">
    <property type="protein sequence ID" value="Csp11.Scaffold629.g7525.t1"/>
    <property type="gene ID" value="Csp11.Scaffold629.g7525"/>
</dbReference>
<evidence type="ECO:0000313" key="2">
    <source>
        <dbReference type="Proteomes" id="UP000095282"/>
    </source>
</evidence>
<feature type="compositionally biased region" description="Low complexity" evidence="1">
    <location>
        <begin position="81"/>
        <end position="92"/>
    </location>
</feature>
<dbReference type="Proteomes" id="UP000095282">
    <property type="component" value="Unplaced"/>
</dbReference>
<feature type="compositionally biased region" description="Polar residues" evidence="1">
    <location>
        <begin position="15"/>
        <end position="24"/>
    </location>
</feature>
<sequence length="137" mass="15015">MKILASSAFPGPPIVTSTNSPDSSTMIVNTTQVTALPALNNFVSSTTPSTSRPDKLNMTPPQNEINMAVGNYSDESDNEFDSGNNSRSGASRNDGRTEQKKRERVVLLLLLQLFLFSVILKKNDFSFLVVLNIHKIL</sequence>
<evidence type="ECO:0000313" key="3">
    <source>
        <dbReference type="WBParaSite" id="Csp11.Scaffold629.g7525.t1"/>
    </source>
</evidence>
<feature type="region of interest" description="Disordered" evidence="1">
    <location>
        <begin position="40"/>
        <end position="100"/>
    </location>
</feature>
<organism evidence="2 3">
    <name type="scientific">Caenorhabditis tropicalis</name>
    <dbReference type="NCBI Taxonomy" id="1561998"/>
    <lineage>
        <taxon>Eukaryota</taxon>
        <taxon>Metazoa</taxon>
        <taxon>Ecdysozoa</taxon>
        <taxon>Nematoda</taxon>
        <taxon>Chromadorea</taxon>
        <taxon>Rhabditida</taxon>
        <taxon>Rhabditina</taxon>
        <taxon>Rhabditomorpha</taxon>
        <taxon>Rhabditoidea</taxon>
        <taxon>Rhabditidae</taxon>
        <taxon>Peloderinae</taxon>
        <taxon>Caenorhabditis</taxon>
    </lineage>
</organism>
<protein>
    <submittedName>
        <fullName evidence="3">Uncharacterized protein</fullName>
    </submittedName>
</protein>
<feature type="compositionally biased region" description="Polar residues" evidence="1">
    <location>
        <begin position="41"/>
        <end position="51"/>
    </location>
</feature>
<name>A0A1I7UB12_9PELO</name>
<dbReference type="eggNOG" id="KOG0837">
    <property type="taxonomic scope" value="Eukaryota"/>
</dbReference>
<dbReference type="STRING" id="1561998.A0A1I7UB12"/>
<feature type="region of interest" description="Disordered" evidence="1">
    <location>
        <begin position="1"/>
        <end position="24"/>
    </location>
</feature>
<proteinExistence type="predicted"/>
<evidence type="ECO:0000256" key="1">
    <source>
        <dbReference type="SAM" id="MobiDB-lite"/>
    </source>
</evidence>
<keyword evidence="2" id="KW-1185">Reference proteome</keyword>